<keyword evidence="3 4" id="KW-0067">ATP-binding</keyword>
<evidence type="ECO:0000313" key="7">
    <source>
        <dbReference type="Proteomes" id="UP000199137"/>
    </source>
</evidence>
<evidence type="ECO:0000256" key="2">
    <source>
        <dbReference type="ARBA" id="ARBA00022741"/>
    </source>
</evidence>
<dbReference type="InterPro" id="IPR040754">
    <property type="entry name" value="PreAtp-grasp"/>
</dbReference>
<sequence length="456" mass="49114">MSADNGFIPRLKTAVLGTADRPLVFVGNFEVEEQWAVDEQGLPRVSAPGGMAVVNSMDEFALLLGGKRDHVVLKHAPDPGYRGYLEGLGLDLPQIHVIADPDPARTVSQDALHDPWLIAALSALRTDEACLLAHGVSAVEEELSTATGLPLAAPDAARCKAVNSKIYSRRIATKLGLRQPNGWACDTLDLLDEAVTEAAAVLATGRKVVVKEAFGVSGKGISVVSDERRLDRLRRMISATARRKGRDRIAFVVEEWVDKRADLNYQFTVSRDGSVHFDFVKELITENGVHKGHRIPPRLDEAQLETIRSAAQALGGQLAADGYYGVVGVDAIVEPDGGIFPVLEINARNNMSTYQVPIQERFVTAGETAMARHYSLRLGTSVGFDRFREVLGDLLFDGAGSGLLVNNFATVNAGAQTADGAPFAGRLYGVLIGDSVAEVDRIDARVERALAVLQQD</sequence>
<dbReference type="GO" id="GO:0046872">
    <property type="term" value="F:metal ion binding"/>
    <property type="evidence" value="ECO:0007669"/>
    <property type="project" value="InterPro"/>
</dbReference>
<dbReference type="PANTHER" id="PTHR43055">
    <property type="entry name" value="FORMATE-DEPENDENT PHOSPHORIBOSYLGLYCINAMIDE FORMYLTRANSFERASE"/>
    <property type="match status" value="1"/>
</dbReference>
<dbReference type="InterPro" id="IPR003135">
    <property type="entry name" value="ATP-grasp_carboxylate-amine"/>
</dbReference>
<evidence type="ECO:0000256" key="1">
    <source>
        <dbReference type="ARBA" id="ARBA00022598"/>
    </source>
</evidence>
<dbReference type="OrthoDB" id="20966at2"/>
<keyword evidence="1" id="KW-0436">Ligase</keyword>
<accession>A0A1I5NF66</accession>
<dbReference type="GO" id="GO:0016874">
    <property type="term" value="F:ligase activity"/>
    <property type="evidence" value="ECO:0007669"/>
    <property type="project" value="UniProtKB-KW"/>
</dbReference>
<dbReference type="Pfam" id="PF02222">
    <property type="entry name" value="ATP-grasp"/>
    <property type="match status" value="1"/>
</dbReference>
<dbReference type="GO" id="GO:0005524">
    <property type="term" value="F:ATP binding"/>
    <property type="evidence" value="ECO:0007669"/>
    <property type="project" value="UniProtKB-UniRule"/>
</dbReference>
<proteinExistence type="predicted"/>
<name>A0A1I5NF66_9PSEU</name>
<dbReference type="STRING" id="112413.SAMN05421854_104368"/>
<feature type="domain" description="ATP-grasp" evidence="5">
    <location>
        <begin position="169"/>
        <end position="378"/>
    </location>
</feature>
<dbReference type="EMBL" id="FOWC01000004">
    <property type="protein sequence ID" value="SFP20332.1"/>
    <property type="molecule type" value="Genomic_DNA"/>
</dbReference>
<evidence type="ECO:0000256" key="3">
    <source>
        <dbReference type="ARBA" id="ARBA00022840"/>
    </source>
</evidence>
<dbReference type="Pfam" id="PF18604">
    <property type="entry name" value="PreAtp-grasp"/>
    <property type="match status" value="1"/>
</dbReference>
<gene>
    <name evidence="6" type="ORF">SAMN05421854_104368</name>
</gene>
<dbReference type="InterPro" id="IPR011761">
    <property type="entry name" value="ATP-grasp"/>
</dbReference>
<evidence type="ECO:0000256" key="4">
    <source>
        <dbReference type="PROSITE-ProRule" id="PRU00409"/>
    </source>
</evidence>
<dbReference type="Gene3D" id="3.30.470.20">
    <property type="entry name" value="ATP-grasp fold, B domain"/>
    <property type="match status" value="1"/>
</dbReference>
<keyword evidence="2 4" id="KW-0547">Nucleotide-binding</keyword>
<evidence type="ECO:0000259" key="5">
    <source>
        <dbReference type="PROSITE" id="PS50975"/>
    </source>
</evidence>
<evidence type="ECO:0000313" key="6">
    <source>
        <dbReference type="EMBL" id="SFP20332.1"/>
    </source>
</evidence>
<dbReference type="PROSITE" id="PS50975">
    <property type="entry name" value="ATP_GRASP"/>
    <property type="match status" value="1"/>
</dbReference>
<dbReference type="Proteomes" id="UP000199137">
    <property type="component" value="Unassembled WGS sequence"/>
</dbReference>
<dbReference type="GO" id="GO:0005829">
    <property type="term" value="C:cytosol"/>
    <property type="evidence" value="ECO:0007669"/>
    <property type="project" value="TreeGrafter"/>
</dbReference>
<reference evidence="6 7" key="1">
    <citation type="submission" date="2016-10" db="EMBL/GenBank/DDBJ databases">
        <authorList>
            <person name="de Groot N.N."/>
        </authorList>
    </citation>
    <scope>NUCLEOTIDE SEQUENCE [LARGE SCALE GENOMIC DNA]</scope>
    <source>
        <strain evidence="6 7">DSM 44637</strain>
    </source>
</reference>
<organism evidence="6 7">
    <name type="scientific">Amycolatopsis rubida</name>
    <dbReference type="NCBI Taxonomy" id="112413"/>
    <lineage>
        <taxon>Bacteria</taxon>
        <taxon>Bacillati</taxon>
        <taxon>Actinomycetota</taxon>
        <taxon>Actinomycetes</taxon>
        <taxon>Pseudonocardiales</taxon>
        <taxon>Pseudonocardiaceae</taxon>
        <taxon>Amycolatopsis</taxon>
    </lineage>
</organism>
<protein>
    <submittedName>
        <fullName evidence="6">ATP-grasp domain-containing protein</fullName>
    </submittedName>
</protein>
<dbReference type="PANTHER" id="PTHR43055:SF1">
    <property type="entry name" value="FORMATE-DEPENDENT PHOSPHORIBOSYLGLYCINAMIDE FORMYLTRANSFERASE"/>
    <property type="match status" value="1"/>
</dbReference>
<dbReference type="SUPFAM" id="SSF56059">
    <property type="entry name" value="Glutathione synthetase ATP-binding domain-like"/>
    <property type="match status" value="1"/>
</dbReference>
<dbReference type="AlphaFoldDB" id="A0A1I5NF66"/>
<dbReference type="RefSeq" id="WP_093574086.1">
    <property type="nucleotide sequence ID" value="NZ_FOWC01000004.1"/>
</dbReference>